<sequence length="334" mass="37577">MTHQQKLIDEVNNSVFNQRKLKKGDKIMKSEREIHNLDPDVYANKYSKECAYLAAGATVEACRAVFSPDKQVDSAFACVRPPGHHATCNRAQGFCFFNNVAIASNYLISKLGFKKICIFDWDIHCGDGTSQLFYENSSILYISIHKYNNGQFYPGKDGSPDLIGKDQGKGFNINFGFSASYTTQVGDEDYIYACSDLLFPIIQEYNPEAILISCGFDSAKGDPLGGINVTPIGYSWMTFGLMKICPNIVVVLEGGYNLKALAHCSESVIETLKLDRMKTELFNDYIKEAWRSDFDFDGLVENCKEQVCKEFIILNNYLKGLLRPFWKCLAIDSN</sequence>
<evidence type="ECO:0000256" key="6">
    <source>
        <dbReference type="ARBA" id="ARBA00022853"/>
    </source>
</evidence>
<evidence type="ECO:0000259" key="10">
    <source>
        <dbReference type="Pfam" id="PF00850"/>
    </source>
</evidence>
<keyword evidence="7" id="KW-0805">Transcription regulation</keyword>
<dbReference type="GO" id="GO:0040029">
    <property type="term" value="P:epigenetic regulation of gene expression"/>
    <property type="evidence" value="ECO:0007669"/>
    <property type="project" value="TreeGrafter"/>
</dbReference>
<dbReference type="Pfam" id="PF00850">
    <property type="entry name" value="Hist_deacetyl"/>
    <property type="match status" value="1"/>
</dbReference>
<dbReference type="EC" id="3.5.1.98" evidence="3"/>
<organism evidence="11 12">
    <name type="scientific">Stylonychia lemnae</name>
    <name type="common">Ciliate</name>
    <dbReference type="NCBI Taxonomy" id="5949"/>
    <lineage>
        <taxon>Eukaryota</taxon>
        <taxon>Sar</taxon>
        <taxon>Alveolata</taxon>
        <taxon>Ciliophora</taxon>
        <taxon>Intramacronucleata</taxon>
        <taxon>Spirotrichea</taxon>
        <taxon>Stichotrichia</taxon>
        <taxon>Sporadotrichida</taxon>
        <taxon>Oxytrichidae</taxon>
        <taxon>Stylonychinae</taxon>
        <taxon>Stylonychia</taxon>
    </lineage>
</organism>
<dbReference type="InterPro" id="IPR000286">
    <property type="entry name" value="HDACs"/>
</dbReference>
<comment type="subcellular location">
    <subcellularLocation>
        <location evidence="1">Nucleus</location>
    </subcellularLocation>
</comment>
<keyword evidence="8" id="KW-0804">Transcription</keyword>
<dbReference type="InParanoid" id="A0A078AQS0"/>
<dbReference type="OrthoDB" id="424012at2759"/>
<evidence type="ECO:0000256" key="8">
    <source>
        <dbReference type="ARBA" id="ARBA00023163"/>
    </source>
</evidence>
<dbReference type="PANTHER" id="PTHR10625">
    <property type="entry name" value="HISTONE DEACETYLASE HDAC1-RELATED"/>
    <property type="match status" value="1"/>
</dbReference>
<evidence type="ECO:0000256" key="5">
    <source>
        <dbReference type="ARBA" id="ARBA00022801"/>
    </source>
</evidence>
<dbReference type="Proteomes" id="UP000039865">
    <property type="component" value="Unassembled WGS sequence"/>
</dbReference>
<dbReference type="InterPro" id="IPR023696">
    <property type="entry name" value="Ureohydrolase_dom_sf"/>
</dbReference>
<protein>
    <recommendedName>
        <fullName evidence="3">histone deacetylase</fullName>
        <ecNumber evidence="3">3.5.1.98</ecNumber>
    </recommendedName>
</protein>
<dbReference type="SUPFAM" id="SSF52768">
    <property type="entry name" value="Arginase/deacetylase"/>
    <property type="match status" value="1"/>
</dbReference>
<evidence type="ECO:0000313" key="12">
    <source>
        <dbReference type="Proteomes" id="UP000039865"/>
    </source>
</evidence>
<dbReference type="GO" id="GO:0000118">
    <property type="term" value="C:histone deacetylase complex"/>
    <property type="evidence" value="ECO:0007669"/>
    <property type="project" value="TreeGrafter"/>
</dbReference>
<dbReference type="InterPro" id="IPR037138">
    <property type="entry name" value="His_deacetylse_dom_sf"/>
</dbReference>
<feature type="domain" description="Histone deacetylase" evidence="10">
    <location>
        <begin position="2"/>
        <end position="272"/>
    </location>
</feature>
<evidence type="ECO:0000256" key="3">
    <source>
        <dbReference type="ARBA" id="ARBA00012111"/>
    </source>
</evidence>
<dbReference type="OMA" id="YSKECAY"/>
<name>A0A078AQS0_STYLE</name>
<evidence type="ECO:0000256" key="1">
    <source>
        <dbReference type="ARBA" id="ARBA00004123"/>
    </source>
</evidence>
<keyword evidence="12" id="KW-1185">Reference proteome</keyword>
<dbReference type="PRINTS" id="PR01270">
    <property type="entry name" value="HDASUPER"/>
</dbReference>
<dbReference type="InterPro" id="IPR023801">
    <property type="entry name" value="His_deacetylse_dom"/>
</dbReference>
<reference evidence="11 12" key="1">
    <citation type="submission" date="2014-06" db="EMBL/GenBank/DDBJ databases">
        <authorList>
            <person name="Swart Estienne"/>
        </authorList>
    </citation>
    <scope>NUCLEOTIDE SEQUENCE [LARGE SCALE GENOMIC DNA]</scope>
    <source>
        <strain evidence="11 12">130c</strain>
    </source>
</reference>
<keyword evidence="6" id="KW-0156">Chromatin regulator</keyword>
<dbReference type="EMBL" id="CCKQ01013145">
    <property type="protein sequence ID" value="CDW84780.1"/>
    <property type="molecule type" value="Genomic_DNA"/>
</dbReference>
<gene>
    <name evidence="11" type="primary">Contig17773.g18892</name>
    <name evidence="11" type="ORF">STYLEM_13848</name>
</gene>
<evidence type="ECO:0000256" key="9">
    <source>
        <dbReference type="ARBA" id="ARBA00023242"/>
    </source>
</evidence>
<dbReference type="AlphaFoldDB" id="A0A078AQS0"/>
<evidence type="ECO:0000256" key="4">
    <source>
        <dbReference type="ARBA" id="ARBA00022491"/>
    </source>
</evidence>
<evidence type="ECO:0000256" key="7">
    <source>
        <dbReference type="ARBA" id="ARBA00023015"/>
    </source>
</evidence>
<dbReference type="GO" id="GO:0141221">
    <property type="term" value="F:histone deacetylase activity, hydrolytic mechanism"/>
    <property type="evidence" value="ECO:0007669"/>
    <property type="project" value="UniProtKB-EC"/>
</dbReference>
<evidence type="ECO:0000313" key="11">
    <source>
        <dbReference type="EMBL" id="CDW84780.1"/>
    </source>
</evidence>
<keyword evidence="9" id="KW-0539">Nucleus</keyword>
<keyword evidence="4" id="KW-0678">Repressor</keyword>
<dbReference type="Gene3D" id="3.40.800.20">
    <property type="entry name" value="Histone deacetylase domain"/>
    <property type="match status" value="1"/>
</dbReference>
<keyword evidence="5" id="KW-0378">Hydrolase</keyword>
<accession>A0A078AQS0</accession>
<proteinExistence type="inferred from homology"/>
<dbReference type="CDD" id="cd09992">
    <property type="entry name" value="HDAC_classII"/>
    <property type="match status" value="1"/>
</dbReference>
<comment type="similarity">
    <text evidence="2">Belongs to the histone deacetylase family. HD type 2 subfamily.</text>
</comment>
<evidence type="ECO:0000256" key="2">
    <source>
        <dbReference type="ARBA" id="ARBA00007738"/>
    </source>
</evidence>
<dbReference type="PANTHER" id="PTHR10625:SF5">
    <property type="entry name" value="HISTONE DEACETYLASE"/>
    <property type="match status" value="1"/>
</dbReference>